<dbReference type="GO" id="GO:0005829">
    <property type="term" value="C:cytosol"/>
    <property type="evidence" value="ECO:0007669"/>
    <property type="project" value="TreeGrafter"/>
</dbReference>
<feature type="compositionally biased region" description="Low complexity" evidence="6">
    <location>
        <begin position="486"/>
        <end position="502"/>
    </location>
</feature>
<feature type="compositionally biased region" description="Polar residues" evidence="6">
    <location>
        <begin position="789"/>
        <end position="804"/>
    </location>
</feature>
<dbReference type="PANTHER" id="PTHR10972">
    <property type="entry name" value="OXYSTEROL-BINDING PROTEIN-RELATED"/>
    <property type="match status" value="1"/>
</dbReference>
<dbReference type="PROSITE" id="PS01013">
    <property type="entry name" value="OSBP"/>
    <property type="match status" value="1"/>
</dbReference>
<evidence type="ECO:0000313" key="8">
    <source>
        <dbReference type="EMBL" id="LAC23169.1"/>
    </source>
</evidence>
<protein>
    <recommendedName>
        <fullName evidence="5">Oxysterol-binding protein</fullName>
    </recommendedName>
</protein>
<feature type="region of interest" description="Disordered" evidence="6">
    <location>
        <begin position="1076"/>
        <end position="1096"/>
    </location>
</feature>
<feature type="region of interest" description="Disordered" evidence="6">
    <location>
        <begin position="468"/>
        <end position="502"/>
    </location>
</feature>
<reference evidence="8" key="1">
    <citation type="submission" date="2017-11" db="EMBL/GenBank/DDBJ databases">
        <title>The sensing device of the deep-sea amphipod.</title>
        <authorList>
            <person name="Kobayashi H."/>
            <person name="Nagahama T."/>
            <person name="Arai W."/>
            <person name="Sasagawa Y."/>
            <person name="Umeda M."/>
            <person name="Hayashi T."/>
            <person name="Nikaido I."/>
            <person name="Watanabe H."/>
            <person name="Oguri K."/>
            <person name="Kitazato H."/>
            <person name="Fujioka K."/>
            <person name="Kido Y."/>
            <person name="Takami H."/>
        </authorList>
    </citation>
    <scope>NUCLEOTIDE SEQUENCE</scope>
    <source>
        <tissue evidence="8">Whole body</tissue>
    </source>
</reference>
<dbReference type="InterPro" id="IPR011993">
    <property type="entry name" value="PH-like_dom_sf"/>
</dbReference>
<dbReference type="InterPro" id="IPR000648">
    <property type="entry name" value="Oxysterol-bd"/>
</dbReference>
<dbReference type="EMBL" id="IACT01003953">
    <property type="protein sequence ID" value="LAC23169.1"/>
    <property type="molecule type" value="mRNA"/>
</dbReference>
<dbReference type="SUPFAM" id="SSF144000">
    <property type="entry name" value="Oxysterol-binding protein-like"/>
    <property type="match status" value="2"/>
</dbReference>
<dbReference type="PROSITE" id="PS50003">
    <property type="entry name" value="PH_DOMAIN"/>
    <property type="match status" value="1"/>
</dbReference>
<dbReference type="InterPro" id="IPR001849">
    <property type="entry name" value="PH_domain"/>
</dbReference>
<sequence>MDDQLRQPYQGQLVKFTNVVKGWQTRWFILNPEPGTLQYYLSESDLPCSRPRGSIQLAGAVISPSDEDCHTFTVSPASGEAYKLRAQDTRGRQMWLNRMRVIAEMHTRAIAHQVPVSTREHRKAVAGASGISSGPSSLSSSITTGGGAATVSSSTSTPPAPPQPVSSTGSGSIGGLAVMDAFTQVSELLQEAHRHHANLAMAVEELPSHGRGLKCSEPNLLLLKATSQATVMCLDSCLSVLKSQQLSNIQQQHTQQIQQQQQQQQRPRQGSPLHLRPSSPSMRMRATPHSPAPPLHHSQQQPQLDPTQTTIINQKSTSTLLSSTNSTNQFNQKQHQQHHSPLKETVSLNNSPPTSRHQQQQQQHHGEGGATSLDSGLPTADGVSAVATATTERGTVELAALVSRHISTPNGGSSSPPPRFATVGEIKDASAAARGVGAEQLTPTHHAAGGIESDVMLPTISKHVLHSSRLPGPFSSDSEESDGEESSNPSSVNDSSSSTDSTQHNNVIVHIISQLRLGMDLTKVTLPTFILEKRSLLEMYADFLGHPDYFLKIASCNSSEERLVAVVRWYLTSVHVGRMGSQAKKPYNPVIGETFQCAWRVPRKLLENNKSSSGSIAEQQKSSETESQQPSPPPEGETTGGGGQKLPDYVSIKFAAEQVSHHPPVSAFYFECPEKQLCINAHIWTKSKFMGMSVGVNLIGDITLTVGGIVDPVSNSPIHSNASTTTHNPGRSQNHSNLIDDKPTNVEIPQSSDFDEDCVIVNSDDISGSSGENTSGADVNKISYNLGNISPSSSDNLTTNTCQDRSADGSLESQTNPDSMVSDGRTSNSDTAAAVPNAPNTYTSEFSSGLANAPACESTATDDCSRAGINEQDDGGRTSSRKETYTLSMPSAYARSILTEPWAELGGLVNITCLESGCYAPIVFHTKPFYGGCLHRVSGEMKNRAGGLLCKVAGEWDGKMEMTYPVSAAAGGGTAAAPEAAAAGGSGTGTSIHTVPSEVLDVRTMPVVCRKRVRPIRSQGEGESRRLWQDVTTALSRHDIDTATAHKRRLEDLQRAYEAARKTRGEDYHGKLFRRATTSSVSSSGGGGSSSSDNTVKIGASASKNATDIVSSATSAGTEHWVYRNIPHYAGSGCVLPQTT</sequence>
<feature type="region of interest" description="Disordered" evidence="6">
    <location>
        <begin position="254"/>
        <end position="304"/>
    </location>
</feature>
<comment type="similarity">
    <text evidence="4">Belongs to the OSBP family.</text>
</comment>
<name>A0A6A7FYM3_9CRUS</name>
<dbReference type="InterPro" id="IPR018494">
    <property type="entry name" value="Oxysterol-bd_CS"/>
</dbReference>
<dbReference type="Gene3D" id="2.40.160.120">
    <property type="match status" value="2"/>
</dbReference>
<feature type="domain" description="PH" evidence="7">
    <location>
        <begin position="6"/>
        <end position="104"/>
    </location>
</feature>
<accession>A0A6A7FYM3</accession>
<feature type="compositionally biased region" description="Polar residues" evidence="6">
    <location>
        <begin position="346"/>
        <end position="356"/>
    </location>
</feature>
<feature type="compositionally biased region" description="Basic and acidic residues" evidence="6">
    <location>
        <begin position="874"/>
        <end position="883"/>
    </location>
</feature>
<evidence type="ECO:0000259" key="7">
    <source>
        <dbReference type="PROSITE" id="PS50003"/>
    </source>
</evidence>
<dbReference type="Pfam" id="PF00169">
    <property type="entry name" value="PH"/>
    <property type="match status" value="1"/>
</dbReference>
<evidence type="ECO:0000256" key="1">
    <source>
        <dbReference type="ARBA" id="ARBA00022448"/>
    </source>
</evidence>
<proteinExistence type="evidence at transcript level"/>
<dbReference type="GO" id="GO:0006869">
    <property type="term" value="P:lipid transport"/>
    <property type="evidence" value="ECO:0007669"/>
    <property type="project" value="UniProtKB-KW"/>
</dbReference>
<feature type="compositionally biased region" description="Polar residues" evidence="6">
    <location>
        <begin position="811"/>
        <end position="831"/>
    </location>
</feature>
<evidence type="ECO:0000256" key="2">
    <source>
        <dbReference type="ARBA" id="ARBA00023055"/>
    </source>
</evidence>
<evidence type="ECO:0000256" key="4">
    <source>
        <dbReference type="RuleBase" id="RU003844"/>
    </source>
</evidence>
<feature type="region of interest" description="Disordered" evidence="6">
    <location>
        <begin position="321"/>
        <end position="380"/>
    </location>
</feature>
<dbReference type="PANTHER" id="PTHR10972:SF141">
    <property type="entry name" value="OXYSTEROL-BINDING PROTEIN"/>
    <property type="match status" value="1"/>
</dbReference>
<dbReference type="SUPFAM" id="SSF50729">
    <property type="entry name" value="PH domain-like"/>
    <property type="match status" value="1"/>
</dbReference>
<feature type="region of interest" description="Disordered" evidence="6">
    <location>
        <begin position="789"/>
        <end position="846"/>
    </location>
</feature>
<evidence type="ECO:0000256" key="5">
    <source>
        <dbReference type="RuleBase" id="RU003845"/>
    </source>
</evidence>
<dbReference type="InterPro" id="IPR037239">
    <property type="entry name" value="OSBP_sf"/>
</dbReference>
<evidence type="ECO:0000256" key="6">
    <source>
        <dbReference type="SAM" id="MobiDB-lite"/>
    </source>
</evidence>
<feature type="compositionally biased region" description="Low complexity" evidence="6">
    <location>
        <begin position="295"/>
        <end position="304"/>
    </location>
</feature>
<feature type="compositionally biased region" description="Low complexity" evidence="6">
    <location>
        <begin position="618"/>
        <end position="629"/>
    </location>
</feature>
<organism evidence="8">
    <name type="scientific">Hirondellea gigas</name>
    <dbReference type="NCBI Taxonomy" id="1518452"/>
    <lineage>
        <taxon>Eukaryota</taxon>
        <taxon>Metazoa</taxon>
        <taxon>Ecdysozoa</taxon>
        <taxon>Arthropoda</taxon>
        <taxon>Crustacea</taxon>
        <taxon>Multicrustacea</taxon>
        <taxon>Malacostraca</taxon>
        <taxon>Eumalacostraca</taxon>
        <taxon>Peracarida</taxon>
        <taxon>Amphipoda</taxon>
        <taxon>Amphilochidea</taxon>
        <taxon>Lysianassida</taxon>
        <taxon>Lysianassidira</taxon>
        <taxon>Lysianassoidea</taxon>
        <taxon>Lysianassidae</taxon>
        <taxon>Hirondellea</taxon>
    </lineage>
</organism>
<dbReference type="SMART" id="SM00233">
    <property type="entry name" value="PH"/>
    <property type="match status" value="1"/>
</dbReference>
<keyword evidence="2 5" id="KW-0445">Lipid transport</keyword>
<dbReference type="Gene3D" id="2.30.29.30">
    <property type="entry name" value="Pleckstrin-homology domain (PH domain)/Phosphotyrosine-binding domain (PTB)"/>
    <property type="match status" value="1"/>
</dbReference>
<evidence type="ECO:0000256" key="3">
    <source>
        <dbReference type="ARBA" id="ARBA00023121"/>
    </source>
</evidence>
<dbReference type="GO" id="GO:0016020">
    <property type="term" value="C:membrane"/>
    <property type="evidence" value="ECO:0007669"/>
    <property type="project" value="TreeGrafter"/>
</dbReference>
<feature type="compositionally biased region" description="Low complexity" evidence="6">
    <location>
        <begin position="254"/>
        <end position="269"/>
    </location>
</feature>
<feature type="region of interest" description="Disordered" evidence="6">
    <location>
        <begin position="860"/>
        <end position="883"/>
    </location>
</feature>
<dbReference type="Gene3D" id="3.30.70.3490">
    <property type="match status" value="1"/>
</dbReference>
<keyword evidence="1 5" id="KW-0813">Transport</keyword>
<dbReference type="Gene3D" id="1.10.287.2720">
    <property type="match status" value="1"/>
</dbReference>
<feature type="compositionally biased region" description="Polar residues" evidence="6">
    <location>
        <begin position="717"/>
        <end position="737"/>
    </location>
</feature>
<dbReference type="AlphaFoldDB" id="A0A6A7FYM3"/>
<keyword evidence="3" id="KW-0446">Lipid-binding</keyword>
<dbReference type="GO" id="GO:0032934">
    <property type="term" value="F:sterol binding"/>
    <property type="evidence" value="ECO:0007669"/>
    <property type="project" value="TreeGrafter"/>
</dbReference>
<feature type="region of interest" description="Disordered" evidence="6">
    <location>
        <begin position="717"/>
        <end position="754"/>
    </location>
</feature>
<feature type="compositionally biased region" description="Low complexity" evidence="6">
    <location>
        <begin position="321"/>
        <end position="334"/>
    </location>
</feature>
<feature type="region of interest" description="Disordered" evidence="6">
    <location>
        <begin position="115"/>
        <end position="172"/>
    </location>
</feature>
<feature type="region of interest" description="Disordered" evidence="6">
    <location>
        <begin position="610"/>
        <end position="644"/>
    </location>
</feature>
<feature type="compositionally biased region" description="Low complexity" evidence="6">
    <location>
        <begin position="125"/>
        <end position="157"/>
    </location>
</feature>
<dbReference type="CDD" id="cd13291">
    <property type="entry name" value="PH_ORP10_ORP11"/>
    <property type="match status" value="1"/>
</dbReference>
<dbReference type="FunFam" id="1.10.287.2720:FF:000001">
    <property type="entry name" value="Oxysterol-binding OBPalpha"/>
    <property type="match status" value="1"/>
</dbReference>
<dbReference type="Pfam" id="PF01237">
    <property type="entry name" value="Oxysterol_BP"/>
    <property type="match status" value="2"/>
</dbReference>